<dbReference type="RefSeq" id="WP_126464723.1">
    <property type="nucleotide sequence ID" value="NZ_LR134523.1"/>
</dbReference>
<keyword evidence="3" id="KW-0326">Glycosidase</keyword>
<dbReference type="GO" id="GO:0008810">
    <property type="term" value="F:cellulase activity"/>
    <property type="evidence" value="ECO:0007669"/>
    <property type="project" value="UniProtKB-EC"/>
</dbReference>
<evidence type="ECO:0000256" key="1">
    <source>
        <dbReference type="SAM" id="SignalP"/>
    </source>
</evidence>
<dbReference type="PANTHER" id="PTHR43308">
    <property type="entry name" value="OUTER MEMBRANE PROTEIN ALPHA-RELATED"/>
    <property type="match status" value="1"/>
</dbReference>
<gene>
    <name evidence="3" type="ORF">NCTC13079_00253</name>
</gene>
<name>A0A3S5C236_9FIRM</name>
<dbReference type="KEGG" id="piv:NCTC13079_00253"/>
<keyword evidence="3" id="KW-0378">Hydrolase</keyword>
<dbReference type="AlphaFoldDB" id="A0A3S5C236"/>
<proteinExistence type="predicted"/>
<dbReference type="PANTHER" id="PTHR43308:SF5">
    <property type="entry name" value="S-LAYER PROTEIN _ PEPTIDOGLYCAN ENDO-BETA-N-ACETYLGLUCOSAMINIDASE"/>
    <property type="match status" value="1"/>
</dbReference>
<evidence type="ECO:0000313" key="4">
    <source>
        <dbReference type="Proteomes" id="UP000269544"/>
    </source>
</evidence>
<dbReference type="OrthoDB" id="1698971at2"/>
<feature type="domain" description="SLH" evidence="2">
    <location>
        <begin position="173"/>
        <end position="230"/>
    </location>
</feature>
<feature type="chain" id="PRO_5039280096" evidence="1">
    <location>
        <begin position="20"/>
        <end position="343"/>
    </location>
</feature>
<sequence>MKKTATLLAALLLATSAAASYESVAYASAVEARVDKGVVAVHHGRVAEDGSVRGIFIDKILSGARTVTGIAAVEKDIVVKNEKGVVLGQGKSDENGRFSVALSRSIQKGEKIVVEDASQGAAEEVAVAVASEGRAAYVRGKNNRMRPDDGVSRAEVAMMLARLRAGRMDIYGKKKTGYKDASHAWFTTAVDDMSRIGVLKGYPGNSFRPHRNMSRGEFAAVLSRMAPVSDRDTHPFTDAARHWSSKSVGRAYNAGYLQGYPDGRFQPEKKITRAEAVAILNRAAHRNTAAASFRDTRDMHKLTGFIDVRPDHWAYFHILDAANDHRIGEKSDAKDVDQWIRVE</sequence>
<keyword evidence="4" id="KW-1185">Reference proteome</keyword>
<dbReference type="Proteomes" id="UP000269544">
    <property type="component" value="Chromosome"/>
</dbReference>
<keyword evidence="1" id="KW-0732">Signal</keyword>
<dbReference type="InterPro" id="IPR041498">
    <property type="entry name" value="Big_6"/>
</dbReference>
<dbReference type="PROSITE" id="PS51272">
    <property type="entry name" value="SLH"/>
    <property type="match status" value="2"/>
</dbReference>
<organism evidence="3 4">
    <name type="scientific">Aedoeadaptatus ivorii</name>
    <dbReference type="NCBI Taxonomy" id="54006"/>
    <lineage>
        <taxon>Bacteria</taxon>
        <taxon>Bacillati</taxon>
        <taxon>Bacillota</taxon>
        <taxon>Tissierellia</taxon>
        <taxon>Tissierellales</taxon>
        <taxon>Peptoniphilaceae</taxon>
        <taxon>Aedoeadaptatus</taxon>
    </lineage>
</organism>
<feature type="signal peptide" evidence="1">
    <location>
        <begin position="1"/>
        <end position="19"/>
    </location>
</feature>
<dbReference type="InterPro" id="IPR001119">
    <property type="entry name" value="SLH_dom"/>
</dbReference>
<evidence type="ECO:0000259" key="2">
    <source>
        <dbReference type="PROSITE" id="PS51272"/>
    </source>
</evidence>
<evidence type="ECO:0000313" key="3">
    <source>
        <dbReference type="EMBL" id="VEJ34650.1"/>
    </source>
</evidence>
<dbReference type="EMBL" id="LR134523">
    <property type="protein sequence ID" value="VEJ34650.1"/>
    <property type="molecule type" value="Genomic_DNA"/>
</dbReference>
<dbReference type="Pfam" id="PF17936">
    <property type="entry name" value="Big_6"/>
    <property type="match status" value="1"/>
</dbReference>
<dbReference type="Pfam" id="PF00395">
    <property type="entry name" value="SLH"/>
    <property type="match status" value="2"/>
</dbReference>
<reference evidence="3 4" key="1">
    <citation type="submission" date="2018-12" db="EMBL/GenBank/DDBJ databases">
        <authorList>
            <consortium name="Pathogen Informatics"/>
        </authorList>
    </citation>
    <scope>NUCLEOTIDE SEQUENCE [LARGE SCALE GENOMIC DNA]</scope>
    <source>
        <strain evidence="3 4">NCTC13079</strain>
    </source>
</reference>
<protein>
    <submittedName>
        <fullName evidence="3">Endoglucanase</fullName>
        <ecNumber evidence="3">3.2.1.4</ecNumber>
    </submittedName>
</protein>
<dbReference type="EC" id="3.2.1.4" evidence="3"/>
<accession>A0A3S5C236</accession>
<feature type="domain" description="SLH" evidence="2">
    <location>
        <begin position="231"/>
        <end position="294"/>
    </location>
</feature>
<dbReference type="InterPro" id="IPR051465">
    <property type="entry name" value="Cell_Envelope_Struct_Comp"/>
</dbReference>